<name>A0ABN9M070_9NEOB</name>
<organism evidence="2 3">
    <name type="scientific">Ranitomeya imitator</name>
    <name type="common">mimic poison frog</name>
    <dbReference type="NCBI Taxonomy" id="111125"/>
    <lineage>
        <taxon>Eukaryota</taxon>
        <taxon>Metazoa</taxon>
        <taxon>Chordata</taxon>
        <taxon>Craniata</taxon>
        <taxon>Vertebrata</taxon>
        <taxon>Euteleostomi</taxon>
        <taxon>Amphibia</taxon>
        <taxon>Batrachia</taxon>
        <taxon>Anura</taxon>
        <taxon>Neobatrachia</taxon>
        <taxon>Hyloidea</taxon>
        <taxon>Dendrobatidae</taxon>
        <taxon>Dendrobatinae</taxon>
        <taxon>Ranitomeya</taxon>
    </lineage>
</organism>
<dbReference type="InterPro" id="IPR033545">
    <property type="entry name" value="CEP89"/>
</dbReference>
<evidence type="ECO:0000313" key="3">
    <source>
        <dbReference type="Proteomes" id="UP001176940"/>
    </source>
</evidence>
<accession>A0ABN9M070</accession>
<dbReference type="EMBL" id="CAUEEQ010040306">
    <property type="protein sequence ID" value="CAJ0955468.1"/>
    <property type="molecule type" value="Genomic_DNA"/>
</dbReference>
<gene>
    <name evidence="2" type="ORF">RIMI_LOCUS15161282</name>
</gene>
<evidence type="ECO:0000313" key="2">
    <source>
        <dbReference type="EMBL" id="CAJ0955468.1"/>
    </source>
</evidence>
<dbReference type="Gene3D" id="1.20.5.340">
    <property type="match status" value="1"/>
</dbReference>
<feature type="coiled-coil region" evidence="1">
    <location>
        <begin position="7"/>
        <end position="128"/>
    </location>
</feature>
<proteinExistence type="predicted"/>
<comment type="caution">
    <text evidence="2">The sequence shown here is derived from an EMBL/GenBank/DDBJ whole genome shotgun (WGS) entry which is preliminary data.</text>
</comment>
<protein>
    <submittedName>
        <fullName evidence="2">Uncharacterized protein</fullName>
    </submittedName>
</protein>
<dbReference type="PANTHER" id="PTHR36170">
    <property type="entry name" value="CENTROSOMAL PROTEIN OF 89 KDA"/>
    <property type="match status" value="1"/>
</dbReference>
<sequence>MVLESTKRSQEEELSEFQKQQEVLRSKYNELKANMDGRVAAEEHVAMVNELKRQLQQQQEDGKRDADDLMGKISALQAEKKALLLQRNDLSADNKILEAEVEATKKSRRKLQRRVGQLKQQLEDAMEKEVTAHQYLANLITLAESIAGERDELVNMTKGLEAEKQGVLSQMMEGSVRLGRLEEKVKSDCLFCSIVLSQIMS</sequence>
<keyword evidence="1" id="KW-0175">Coiled coil</keyword>
<reference evidence="2" key="1">
    <citation type="submission" date="2023-07" db="EMBL/GenBank/DDBJ databases">
        <authorList>
            <person name="Stuckert A."/>
        </authorList>
    </citation>
    <scope>NUCLEOTIDE SEQUENCE</scope>
</reference>
<dbReference type="PANTHER" id="PTHR36170:SF1">
    <property type="entry name" value="CENTROSOMAL PROTEIN OF 89 KDA"/>
    <property type="match status" value="1"/>
</dbReference>
<evidence type="ECO:0000256" key="1">
    <source>
        <dbReference type="SAM" id="Coils"/>
    </source>
</evidence>
<dbReference type="Proteomes" id="UP001176940">
    <property type="component" value="Unassembled WGS sequence"/>
</dbReference>
<keyword evidence="3" id="KW-1185">Reference proteome</keyword>